<evidence type="ECO:0000313" key="20">
    <source>
        <dbReference type="EMBL" id="KAJ1959634.1"/>
    </source>
</evidence>
<dbReference type="GO" id="GO:0046872">
    <property type="term" value="F:metal ion binding"/>
    <property type="evidence" value="ECO:0007669"/>
    <property type="project" value="UniProtKB-KW"/>
</dbReference>
<evidence type="ECO:0000256" key="3">
    <source>
        <dbReference type="ARBA" id="ARBA00004922"/>
    </source>
</evidence>
<evidence type="ECO:0000256" key="13">
    <source>
        <dbReference type="ARBA" id="ARBA00022989"/>
    </source>
</evidence>
<sequence>MRRLVVTSTVAIGMAGVLYYPHDPLPIAVCVSLLAGMVTWYLLPLVGPRFIAAGLSGRDMCKADRPLLPESTGILAATIYLMCMLCFTPFLFHHWFIPTTAEFPLRTFPFQKLGEYLAALLCLQSMVFLGFADDVFDIRWRYKLVMPTIASIPLLMGYFLSDGVTHMVVPVPLRGLLGRVIDIGVLYYVYIAMVAIFCTNAINILAGVNGVEAGQSLIIAMSIAANDLLYINGEDRFAAEVHIFSLYFMLPFIAVTVALLWHNWTPARVFVGDTYCYFAGMTFAVVGIIGHFSKTMLLFFIPQVFNFIYSSPQLFHLVPCPRHRMPTLNKDTGNLEPSRCKLTDCSTLGWAILSIYRLFGLVELQQDPSTGVTTINNLTLLNLILTKWGPLHEATLVSTVLGVQVIGSLLAFFIRYQLVHFFY</sequence>
<comment type="catalytic activity">
    <reaction evidence="18">
        <text>a di-trans,poly-cis-dolichyl phosphate + UDP-N-acetyl-alpha-D-glucosamine = an N-acetyl-alpha-D-glucosaminyl-diphospho-di-trans,poly-cis-dolichol + UMP</text>
        <dbReference type="Rhea" id="RHEA:13289"/>
        <dbReference type="Rhea" id="RHEA-COMP:19498"/>
        <dbReference type="Rhea" id="RHEA-COMP:19507"/>
        <dbReference type="ChEBI" id="CHEBI:57683"/>
        <dbReference type="ChEBI" id="CHEBI:57705"/>
        <dbReference type="ChEBI" id="CHEBI:57865"/>
        <dbReference type="ChEBI" id="CHEBI:58427"/>
        <dbReference type="EC" id="2.7.8.15"/>
    </reaction>
    <physiologicalReaction direction="left-to-right" evidence="18">
        <dbReference type="Rhea" id="RHEA:13290"/>
    </physiologicalReaction>
</comment>
<evidence type="ECO:0000256" key="8">
    <source>
        <dbReference type="ARBA" id="ARBA00022679"/>
    </source>
</evidence>
<dbReference type="InterPro" id="IPR000715">
    <property type="entry name" value="Glycosyl_transferase_4"/>
</dbReference>
<evidence type="ECO:0000256" key="17">
    <source>
        <dbReference type="ARBA" id="ARBA00044717"/>
    </source>
</evidence>
<feature type="transmembrane region" description="Helical" evidence="19">
    <location>
        <begin position="73"/>
        <end position="96"/>
    </location>
</feature>
<evidence type="ECO:0000256" key="11">
    <source>
        <dbReference type="ARBA" id="ARBA00022824"/>
    </source>
</evidence>
<feature type="transmembrane region" description="Helical" evidence="19">
    <location>
        <begin position="274"/>
        <end position="292"/>
    </location>
</feature>
<evidence type="ECO:0000256" key="14">
    <source>
        <dbReference type="ARBA" id="ARBA00023136"/>
    </source>
</evidence>
<dbReference type="GO" id="GO:0016757">
    <property type="term" value="F:glycosyltransferase activity"/>
    <property type="evidence" value="ECO:0007669"/>
    <property type="project" value="UniProtKB-KW"/>
</dbReference>
<comment type="function">
    <text evidence="17">UDP-N-acetylglucosamine--dolichyl-phosphate N-acetylglucosaminephosphotransferase that operates in the biosynthetic pathway of dolichol-linked oligosaccharides, the glycan precursors employed in protein asparagine (N)-glycosylation. The assembly of dolichol-linked oligosaccharides begins on the cytosolic side of the endoplasmic reticulum membrane and finishes in its lumen. The sequential addition of sugars to dolichol pyrophosphate produces dolichol-linked oligosaccharides containing fourteen sugars, including two GlcNAcs, nine mannoses and three glucoses. Once assembled, the oligosaccharide is transferred from the lipid to nascent proteins by oligosaccharyltransferases. Catalyzes the initial step of dolichol-linked oligosaccharide biosynthesis, transfering GlcNAc-1-P from cytosolic UDP-GlcNAc onto the carrier lipid dolichyl phosphate (P-dolichol), yielding GlcNAc-P-P-dolichol embedded in the cytoplasmic leaflet of the endoplasmic reticulum membrane.</text>
</comment>
<feature type="transmembrane region" description="Helical" evidence="19">
    <location>
        <begin position="213"/>
        <end position="231"/>
    </location>
</feature>
<dbReference type="Pfam" id="PF00953">
    <property type="entry name" value="Glycos_transf_4"/>
    <property type="match status" value="1"/>
</dbReference>
<dbReference type="PANTHER" id="PTHR10571">
    <property type="entry name" value="UDP-N-ACETYLGLUCOSAMINE--DOLICHYL-PHOSPHATE N-ACETYLGLUCOSAMINEPHOSPHOTRANSFERASE"/>
    <property type="match status" value="1"/>
</dbReference>
<feature type="transmembrane region" description="Helical" evidence="19">
    <location>
        <begin position="144"/>
        <end position="165"/>
    </location>
</feature>
<protein>
    <recommendedName>
        <fullName evidence="6">UDP-N-acetylglucosamine--dolichyl-phosphate N-acetylglucosaminephosphotransferase</fullName>
        <ecNumber evidence="5">2.7.8.15</ecNumber>
    </recommendedName>
    <alternativeName>
        <fullName evidence="15">GlcNAc-1-P transferase</fullName>
    </alternativeName>
    <alternativeName>
        <fullName evidence="16">N-acetylglucosamine-1-phosphate transferase</fullName>
    </alternativeName>
</protein>
<evidence type="ECO:0000256" key="9">
    <source>
        <dbReference type="ARBA" id="ARBA00022692"/>
    </source>
</evidence>
<dbReference type="InterPro" id="IPR033895">
    <property type="entry name" value="GPT"/>
</dbReference>
<evidence type="ECO:0000313" key="21">
    <source>
        <dbReference type="Proteomes" id="UP001150925"/>
    </source>
</evidence>
<evidence type="ECO:0000256" key="4">
    <source>
        <dbReference type="ARBA" id="ARBA00009317"/>
    </source>
</evidence>
<evidence type="ECO:0000256" key="6">
    <source>
        <dbReference type="ARBA" id="ARBA00017659"/>
    </source>
</evidence>
<evidence type="ECO:0000256" key="12">
    <source>
        <dbReference type="ARBA" id="ARBA00022842"/>
    </source>
</evidence>
<dbReference type="PANTHER" id="PTHR10571:SF0">
    <property type="entry name" value="UDP-N-ACETYLGLUCOSAMINE--DOLICHYL-PHOSPHATE N-ACETYLGLUCOSAMINEPHOSPHOTRANSFERASE"/>
    <property type="match status" value="1"/>
</dbReference>
<dbReference type="GO" id="GO:0005789">
    <property type="term" value="C:endoplasmic reticulum membrane"/>
    <property type="evidence" value="ECO:0007669"/>
    <property type="project" value="UniProtKB-SubCell"/>
</dbReference>
<gene>
    <name evidence="20" type="primary">ALG7</name>
    <name evidence="20" type="ORF">IWQ62_004533</name>
</gene>
<comment type="pathway">
    <text evidence="3">Protein modification; protein glycosylation.</text>
</comment>
<accession>A0A9W8ASD4</accession>
<reference evidence="20" key="1">
    <citation type="submission" date="2022-07" db="EMBL/GenBank/DDBJ databases">
        <title>Phylogenomic reconstructions and comparative analyses of Kickxellomycotina fungi.</title>
        <authorList>
            <person name="Reynolds N.K."/>
            <person name="Stajich J.E."/>
            <person name="Barry K."/>
            <person name="Grigoriev I.V."/>
            <person name="Crous P."/>
            <person name="Smith M.E."/>
        </authorList>
    </citation>
    <scope>NUCLEOTIDE SEQUENCE</scope>
    <source>
        <strain evidence="20">RSA 1196</strain>
    </source>
</reference>
<dbReference type="CDD" id="cd06855">
    <property type="entry name" value="GT_GPT_euk"/>
    <property type="match status" value="1"/>
</dbReference>
<evidence type="ECO:0000256" key="7">
    <source>
        <dbReference type="ARBA" id="ARBA00022676"/>
    </source>
</evidence>
<keyword evidence="11" id="KW-0256">Endoplasmic reticulum</keyword>
<proteinExistence type="inferred from homology"/>
<keyword evidence="7" id="KW-0328">Glycosyltransferase</keyword>
<name>A0A9W8ASD4_9FUNG</name>
<feature type="transmembrane region" description="Helical" evidence="19">
    <location>
        <begin position="243"/>
        <end position="262"/>
    </location>
</feature>
<dbReference type="EMBL" id="JANBPY010001539">
    <property type="protein sequence ID" value="KAJ1959634.1"/>
    <property type="molecule type" value="Genomic_DNA"/>
</dbReference>
<evidence type="ECO:0000256" key="19">
    <source>
        <dbReference type="SAM" id="Phobius"/>
    </source>
</evidence>
<keyword evidence="12" id="KW-0460">Magnesium</keyword>
<feature type="transmembrane region" description="Helical" evidence="19">
    <location>
        <begin position="25"/>
        <end position="52"/>
    </location>
</feature>
<keyword evidence="10" id="KW-0479">Metal-binding</keyword>
<feature type="transmembrane region" description="Helical" evidence="19">
    <location>
        <begin position="394"/>
        <end position="414"/>
    </location>
</feature>
<evidence type="ECO:0000256" key="2">
    <source>
        <dbReference type="ARBA" id="ARBA00004477"/>
    </source>
</evidence>
<comment type="caution">
    <text evidence="20">The sequence shown here is derived from an EMBL/GenBank/DDBJ whole genome shotgun (WGS) entry which is preliminary data.</text>
</comment>
<feature type="transmembrane region" description="Helical" evidence="19">
    <location>
        <begin position="185"/>
        <end position="206"/>
    </location>
</feature>
<dbReference type="GO" id="GO:0006488">
    <property type="term" value="P:dolichol-linked oligosaccharide biosynthetic process"/>
    <property type="evidence" value="ECO:0007669"/>
    <property type="project" value="InterPro"/>
</dbReference>
<keyword evidence="14 19" id="KW-0472">Membrane</keyword>
<evidence type="ECO:0000256" key="10">
    <source>
        <dbReference type="ARBA" id="ARBA00022723"/>
    </source>
</evidence>
<keyword evidence="21" id="KW-1185">Reference proteome</keyword>
<evidence type="ECO:0000256" key="15">
    <source>
        <dbReference type="ARBA" id="ARBA00029567"/>
    </source>
</evidence>
<dbReference type="AlphaFoldDB" id="A0A9W8ASD4"/>
<keyword evidence="13 19" id="KW-1133">Transmembrane helix</keyword>
<evidence type="ECO:0000256" key="1">
    <source>
        <dbReference type="ARBA" id="ARBA00001946"/>
    </source>
</evidence>
<feature type="transmembrane region" description="Helical" evidence="19">
    <location>
        <begin position="116"/>
        <end position="132"/>
    </location>
</feature>
<evidence type="ECO:0000256" key="16">
    <source>
        <dbReference type="ARBA" id="ARBA00033238"/>
    </source>
</evidence>
<dbReference type="GO" id="GO:0003975">
    <property type="term" value="F:UDP-N-acetylglucosamine-dolichyl-phosphate N-acetylglucosaminephosphotransferase activity"/>
    <property type="evidence" value="ECO:0007669"/>
    <property type="project" value="UniProtKB-EC"/>
</dbReference>
<evidence type="ECO:0000256" key="18">
    <source>
        <dbReference type="ARBA" id="ARBA00045078"/>
    </source>
</evidence>
<dbReference type="Proteomes" id="UP001150925">
    <property type="component" value="Unassembled WGS sequence"/>
</dbReference>
<keyword evidence="8 20" id="KW-0808">Transferase</keyword>
<organism evidence="20 21">
    <name type="scientific">Dispira parvispora</name>
    <dbReference type="NCBI Taxonomy" id="1520584"/>
    <lineage>
        <taxon>Eukaryota</taxon>
        <taxon>Fungi</taxon>
        <taxon>Fungi incertae sedis</taxon>
        <taxon>Zoopagomycota</taxon>
        <taxon>Kickxellomycotina</taxon>
        <taxon>Dimargaritomycetes</taxon>
        <taxon>Dimargaritales</taxon>
        <taxon>Dimargaritaceae</taxon>
        <taxon>Dispira</taxon>
    </lineage>
</organism>
<dbReference type="OrthoDB" id="10262326at2759"/>
<comment type="similarity">
    <text evidence="4">Belongs to the glycosyltransferase 4 family.</text>
</comment>
<comment type="subcellular location">
    <subcellularLocation>
        <location evidence="2">Endoplasmic reticulum membrane</location>
        <topology evidence="2">Multi-pass membrane protein</topology>
    </subcellularLocation>
</comment>
<evidence type="ECO:0000256" key="5">
    <source>
        <dbReference type="ARBA" id="ARBA00013225"/>
    </source>
</evidence>
<keyword evidence="9 19" id="KW-0812">Transmembrane</keyword>
<dbReference type="EC" id="2.7.8.15" evidence="5"/>
<comment type="cofactor">
    <cofactor evidence="1">
        <name>Mg(2+)</name>
        <dbReference type="ChEBI" id="CHEBI:18420"/>
    </cofactor>
</comment>